<protein>
    <submittedName>
        <fullName evidence="1">Uncharacterized protein</fullName>
    </submittedName>
</protein>
<reference evidence="1" key="1">
    <citation type="submission" date="2014-12" db="EMBL/GenBank/DDBJ databases">
        <title>Insight into the proteome of Arion vulgaris.</title>
        <authorList>
            <person name="Aradska J."/>
            <person name="Bulat T."/>
            <person name="Smidak R."/>
            <person name="Sarate P."/>
            <person name="Gangsoo J."/>
            <person name="Sialana F."/>
            <person name="Bilban M."/>
            <person name="Lubec G."/>
        </authorList>
    </citation>
    <scope>NUCLEOTIDE SEQUENCE</scope>
    <source>
        <tissue evidence="1">Skin</tissue>
    </source>
</reference>
<gene>
    <name evidence="1" type="primary">ORF38366</name>
</gene>
<dbReference type="InterPro" id="IPR027417">
    <property type="entry name" value="P-loop_NTPase"/>
</dbReference>
<dbReference type="AlphaFoldDB" id="A0A0B6YX66"/>
<sequence length="137" mass="15306">RSDGADASVEEAINEADTSDGWAIIESIHLATPILMYKLIQQLQRIHRSRVILKTGKEQQASTFCIWLTSEVNNSLQPVLVQNLLKISWNTVLSYPNQTAQDDTEGKSKIIRDTFNTLSPDSYLKAAIVSTLHVIPK</sequence>
<feature type="non-terminal residue" evidence="1">
    <location>
        <position position="137"/>
    </location>
</feature>
<dbReference type="Gene3D" id="3.40.50.300">
    <property type="entry name" value="P-loop containing nucleotide triphosphate hydrolases"/>
    <property type="match status" value="1"/>
</dbReference>
<feature type="non-terminal residue" evidence="1">
    <location>
        <position position="1"/>
    </location>
</feature>
<evidence type="ECO:0000313" key="1">
    <source>
        <dbReference type="EMBL" id="CEK60085.1"/>
    </source>
</evidence>
<organism evidence="1">
    <name type="scientific">Arion vulgaris</name>
    <dbReference type="NCBI Taxonomy" id="1028688"/>
    <lineage>
        <taxon>Eukaryota</taxon>
        <taxon>Metazoa</taxon>
        <taxon>Spiralia</taxon>
        <taxon>Lophotrochozoa</taxon>
        <taxon>Mollusca</taxon>
        <taxon>Gastropoda</taxon>
        <taxon>Heterobranchia</taxon>
        <taxon>Euthyneura</taxon>
        <taxon>Panpulmonata</taxon>
        <taxon>Eupulmonata</taxon>
        <taxon>Stylommatophora</taxon>
        <taxon>Helicina</taxon>
        <taxon>Arionoidea</taxon>
        <taxon>Arionidae</taxon>
        <taxon>Arion</taxon>
    </lineage>
</organism>
<proteinExistence type="predicted"/>
<dbReference type="EMBL" id="HACG01013220">
    <property type="protein sequence ID" value="CEK60085.1"/>
    <property type="molecule type" value="Transcribed_RNA"/>
</dbReference>
<name>A0A0B6YX66_9EUPU</name>
<accession>A0A0B6YX66</accession>